<organism evidence="2 3">
    <name type="scientific">Volvox africanus</name>
    <dbReference type="NCBI Taxonomy" id="51714"/>
    <lineage>
        <taxon>Eukaryota</taxon>
        <taxon>Viridiplantae</taxon>
        <taxon>Chlorophyta</taxon>
        <taxon>core chlorophytes</taxon>
        <taxon>Chlorophyceae</taxon>
        <taxon>CS clade</taxon>
        <taxon>Chlamydomonadales</taxon>
        <taxon>Volvocaceae</taxon>
        <taxon>Volvox</taxon>
    </lineage>
</organism>
<dbReference type="InterPro" id="IPR013785">
    <property type="entry name" value="Aldolase_TIM"/>
</dbReference>
<dbReference type="EMBL" id="BNCO01000010">
    <property type="protein sequence ID" value="GIL51135.1"/>
    <property type="molecule type" value="Genomic_DNA"/>
</dbReference>
<dbReference type="PANTHER" id="PTHR22854:SF2">
    <property type="entry name" value="INDOLE-3-GLYCEROL-PHOSPHATE SYNTHASE"/>
    <property type="match status" value="1"/>
</dbReference>
<dbReference type="SUPFAM" id="SSF51366">
    <property type="entry name" value="Ribulose-phoshate binding barrel"/>
    <property type="match status" value="1"/>
</dbReference>
<sequence length="238" mass="26201">MMPSAAVPSASTSYSTSHSLPVMRRWRSYFQSARRVPAVSRASGSPNPPGPDGEPPKTPINALEATIRRKQRELETTIRELGMEALDERLQSATQMPLNPPYRLSTLIAESVPQGRAVLVFEVARSGSETTTADLAELAKAYVTQGGASALVVRTDSEATPSGLRDLFTVQQAVPRVPVLARDWLIHPLQVRVCMNRDVRGSQQPLNIEPRGMTWKDLHTESRTHDTMTDDLDVRMGC</sequence>
<accession>A0A8J4B4B0</accession>
<reference evidence="2" key="1">
    <citation type="journal article" date="2021" name="Proc. Natl. Acad. Sci. U.S.A.">
        <title>Three genomes in the algal genus Volvox reveal the fate of a haploid sex-determining region after a transition to homothallism.</title>
        <authorList>
            <person name="Yamamoto K."/>
            <person name="Hamaji T."/>
            <person name="Kawai-Toyooka H."/>
            <person name="Matsuzaki R."/>
            <person name="Takahashi F."/>
            <person name="Nishimura Y."/>
            <person name="Kawachi M."/>
            <person name="Noguchi H."/>
            <person name="Minakuchi Y."/>
            <person name="Umen J.G."/>
            <person name="Toyoda A."/>
            <person name="Nozaki H."/>
        </authorList>
    </citation>
    <scope>NUCLEOTIDE SEQUENCE</scope>
    <source>
        <strain evidence="2">NIES-3780</strain>
    </source>
</reference>
<dbReference type="GO" id="GO:0000162">
    <property type="term" value="P:L-tryptophan biosynthetic process"/>
    <property type="evidence" value="ECO:0007669"/>
    <property type="project" value="UniProtKB-UniPathway"/>
</dbReference>
<feature type="region of interest" description="Disordered" evidence="1">
    <location>
        <begin position="37"/>
        <end position="59"/>
    </location>
</feature>
<evidence type="ECO:0000313" key="3">
    <source>
        <dbReference type="Proteomes" id="UP000747399"/>
    </source>
</evidence>
<protein>
    <submittedName>
        <fullName evidence="2">Uncharacterized protein</fullName>
    </submittedName>
</protein>
<comment type="caution">
    <text evidence="2">The sequence shown here is derived from an EMBL/GenBank/DDBJ whole genome shotgun (WGS) entry which is preliminary data.</text>
</comment>
<dbReference type="InterPro" id="IPR011060">
    <property type="entry name" value="RibuloseP-bd_barrel"/>
</dbReference>
<dbReference type="AlphaFoldDB" id="A0A8J4B4B0"/>
<keyword evidence="3" id="KW-1185">Reference proteome</keyword>
<dbReference type="Gene3D" id="3.20.20.70">
    <property type="entry name" value="Aldolase class I"/>
    <property type="match status" value="1"/>
</dbReference>
<dbReference type="UniPathway" id="UPA00035">
    <property type="reaction ID" value="UER00043"/>
</dbReference>
<evidence type="ECO:0000256" key="1">
    <source>
        <dbReference type="SAM" id="MobiDB-lite"/>
    </source>
</evidence>
<name>A0A8J4B4B0_9CHLO</name>
<dbReference type="Proteomes" id="UP000747399">
    <property type="component" value="Unassembled WGS sequence"/>
</dbReference>
<evidence type="ECO:0000313" key="2">
    <source>
        <dbReference type="EMBL" id="GIL51135.1"/>
    </source>
</evidence>
<dbReference type="InterPro" id="IPR045186">
    <property type="entry name" value="Indole-3-glycerol_P_synth"/>
</dbReference>
<gene>
    <name evidence="2" type="ORF">Vafri_7208</name>
</gene>
<dbReference type="PANTHER" id="PTHR22854">
    <property type="entry name" value="TRYPTOPHAN BIOSYNTHESIS PROTEIN"/>
    <property type="match status" value="1"/>
</dbReference>
<dbReference type="GO" id="GO:0004425">
    <property type="term" value="F:indole-3-glycerol-phosphate synthase activity"/>
    <property type="evidence" value="ECO:0007669"/>
    <property type="project" value="InterPro"/>
</dbReference>
<proteinExistence type="predicted"/>
<dbReference type="GO" id="GO:0004640">
    <property type="term" value="F:phosphoribosylanthranilate isomerase activity"/>
    <property type="evidence" value="ECO:0007669"/>
    <property type="project" value="TreeGrafter"/>
</dbReference>
<feature type="compositionally biased region" description="Pro residues" evidence="1">
    <location>
        <begin position="46"/>
        <end position="58"/>
    </location>
</feature>